<comment type="caution">
    <text evidence="2">The sequence shown here is derived from an EMBL/GenBank/DDBJ whole genome shotgun (WGS) entry which is preliminary data.</text>
</comment>
<evidence type="ECO:0000259" key="1">
    <source>
        <dbReference type="Pfam" id="PF01764"/>
    </source>
</evidence>
<dbReference type="PANTHER" id="PTHR46086">
    <property type="entry name" value="ALPHA/BETA-HYDROLASES SUPERFAMILY PROTEIN"/>
    <property type="match status" value="1"/>
</dbReference>
<dbReference type="InterPro" id="IPR002921">
    <property type="entry name" value="Fungal_lipase-type"/>
</dbReference>
<gene>
    <name evidence="2" type="ORF">R1flu_000521</name>
</gene>
<dbReference type="InterPro" id="IPR044819">
    <property type="entry name" value="OBL-like"/>
</dbReference>
<dbReference type="EMBL" id="JBHFFA010000006">
    <property type="protein sequence ID" value="KAL2620316.1"/>
    <property type="molecule type" value="Genomic_DNA"/>
</dbReference>
<sequence length="651" mass="74501">MCHALALGVGGSFGNTLFRIPRWENLIMATLEKPREEVMEPNGSGSHTNGSGLLRRFWSDKDKEEPKVDPSLPAKKTHSFMVADPRTGDEHRGLLHFVFDLIRGMGRWKKSLTLSDPVEEQVDPSHTWQALASVFFLKLLWVLNGPMKMAGRLLEDTLNFFMANDGVFKTIFRVVFHRHRLVIRKRDDENYCSFIGALDPRTALLSASSPSTKVKVDDNLLVFPGKEYGSKYTADVLVMASKLAYENAKFVERVVTNDWKMNFVGFYDCWNEFQKQKNTQVFLFTDRPQDARAIIVAFRGTEPFNAIDWSTDFDFSWFDINGLGKVHVGFLEALGLGDRRNMETFVSMYKRAHEQRKTSGSNEGSSMSGLSTEVKADEDKSLAYDHVTWKVKTLMRENPEAKLFITGHSLGGALANLYTALLFFNNEELLTKNFGAVYTFGQPRVGAADYSKYLISKVKESRYWRVVYGNDMIPRIPFDDKIFQFKHCGYCFYYDERYVQRTMEDAPNANYFSLKLSVIIGQRIGAVYDLIFSIIGGWIYGPEYREGYVSTFVRFFGIFTPGMCAHSLNNYVNAVRLGPTLLEAKLHEETSEGLYGLLLSFLGSRKEKYPTSTIYHEDLSRLTKNRKVAFSVSHVHRPWDRRSSACEQWNT</sequence>
<feature type="domain" description="Fungal lipase-type" evidence="1">
    <location>
        <begin position="295"/>
        <end position="479"/>
    </location>
</feature>
<proteinExistence type="predicted"/>
<organism evidence="2 3">
    <name type="scientific">Riccia fluitans</name>
    <dbReference type="NCBI Taxonomy" id="41844"/>
    <lineage>
        <taxon>Eukaryota</taxon>
        <taxon>Viridiplantae</taxon>
        <taxon>Streptophyta</taxon>
        <taxon>Embryophyta</taxon>
        <taxon>Marchantiophyta</taxon>
        <taxon>Marchantiopsida</taxon>
        <taxon>Marchantiidae</taxon>
        <taxon>Marchantiales</taxon>
        <taxon>Ricciaceae</taxon>
        <taxon>Riccia</taxon>
    </lineage>
</organism>
<accession>A0ABD1Y0N8</accession>
<evidence type="ECO:0000313" key="2">
    <source>
        <dbReference type="EMBL" id="KAL2620316.1"/>
    </source>
</evidence>
<keyword evidence="3" id="KW-1185">Reference proteome</keyword>
<dbReference type="AlphaFoldDB" id="A0ABD1Y0N8"/>
<dbReference type="Pfam" id="PF01764">
    <property type="entry name" value="Lipase_3"/>
    <property type="match status" value="1"/>
</dbReference>
<dbReference type="Gene3D" id="3.40.50.1820">
    <property type="entry name" value="alpha/beta hydrolase"/>
    <property type="match status" value="1"/>
</dbReference>
<dbReference type="InterPro" id="IPR029058">
    <property type="entry name" value="AB_hydrolase_fold"/>
</dbReference>
<protein>
    <recommendedName>
        <fullName evidence="1">Fungal lipase-type domain-containing protein</fullName>
    </recommendedName>
</protein>
<dbReference type="Proteomes" id="UP001605036">
    <property type="component" value="Unassembled WGS sequence"/>
</dbReference>
<evidence type="ECO:0000313" key="3">
    <source>
        <dbReference type="Proteomes" id="UP001605036"/>
    </source>
</evidence>
<dbReference type="PANTHER" id="PTHR46086:SF3">
    <property type="entry name" value="TRIACYLGLYCEROL LIPASE OBL1"/>
    <property type="match status" value="1"/>
</dbReference>
<dbReference type="CDD" id="cd00519">
    <property type="entry name" value="Lipase_3"/>
    <property type="match status" value="1"/>
</dbReference>
<reference evidence="2 3" key="1">
    <citation type="submission" date="2024-09" db="EMBL/GenBank/DDBJ databases">
        <title>Chromosome-scale assembly of Riccia fluitans.</title>
        <authorList>
            <person name="Paukszto L."/>
            <person name="Sawicki J."/>
            <person name="Karawczyk K."/>
            <person name="Piernik-Szablinska J."/>
            <person name="Szczecinska M."/>
            <person name="Mazdziarz M."/>
        </authorList>
    </citation>
    <scope>NUCLEOTIDE SEQUENCE [LARGE SCALE GENOMIC DNA]</scope>
    <source>
        <strain evidence="2">Rf_01</strain>
        <tissue evidence="2">Aerial parts of the thallus</tissue>
    </source>
</reference>
<name>A0ABD1Y0N8_9MARC</name>
<dbReference type="SUPFAM" id="SSF53474">
    <property type="entry name" value="alpha/beta-Hydrolases"/>
    <property type="match status" value="1"/>
</dbReference>